<feature type="transmembrane region" description="Helical" evidence="6">
    <location>
        <begin position="59"/>
        <end position="77"/>
    </location>
</feature>
<feature type="transmembrane region" description="Helical" evidence="6">
    <location>
        <begin position="113"/>
        <end position="136"/>
    </location>
</feature>
<dbReference type="PANTHER" id="PTHR33529:SF6">
    <property type="entry name" value="YJGP_YJGQ FAMILY PERMEASE"/>
    <property type="match status" value="1"/>
</dbReference>
<keyword evidence="2" id="KW-1003">Cell membrane</keyword>
<organism evidence="7">
    <name type="scientific">marine sediment metagenome</name>
    <dbReference type="NCBI Taxonomy" id="412755"/>
    <lineage>
        <taxon>unclassified sequences</taxon>
        <taxon>metagenomes</taxon>
        <taxon>ecological metagenomes</taxon>
    </lineage>
</organism>
<evidence type="ECO:0000256" key="5">
    <source>
        <dbReference type="ARBA" id="ARBA00023136"/>
    </source>
</evidence>
<evidence type="ECO:0000256" key="6">
    <source>
        <dbReference type="SAM" id="Phobius"/>
    </source>
</evidence>
<dbReference type="Pfam" id="PF03739">
    <property type="entry name" value="LptF_LptG"/>
    <property type="match status" value="1"/>
</dbReference>
<dbReference type="GO" id="GO:0043190">
    <property type="term" value="C:ATP-binding cassette (ABC) transporter complex"/>
    <property type="evidence" value="ECO:0007669"/>
    <property type="project" value="TreeGrafter"/>
</dbReference>
<evidence type="ECO:0000256" key="1">
    <source>
        <dbReference type="ARBA" id="ARBA00004651"/>
    </source>
</evidence>
<evidence type="ECO:0000256" key="3">
    <source>
        <dbReference type="ARBA" id="ARBA00022692"/>
    </source>
</evidence>
<comment type="subcellular location">
    <subcellularLocation>
        <location evidence="1">Cell membrane</location>
        <topology evidence="1">Multi-pass membrane protein</topology>
    </subcellularLocation>
</comment>
<sequence length="141" mass="16016">VDVYPNLEMAELREKPEDFLKRIKPPEEMNFLQIYKFVNKKTRAGENVTEEKVELNYRFSYPIITMIILLITLPLSVVLKRGGIAIGLGISIVLAFVYWGAIQSCRAYGVAGLIDPVLAAWLPNIIFGVIAIFLMLKIPRY</sequence>
<evidence type="ECO:0000256" key="4">
    <source>
        <dbReference type="ARBA" id="ARBA00022989"/>
    </source>
</evidence>
<dbReference type="PANTHER" id="PTHR33529">
    <property type="entry name" value="SLR0882 PROTEIN-RELATED"/>
    <property type="match status" value="1"/>
</dbReference>
<dbReference type="EMBL" id="BARW01008271">
    <property type="protein sequence ID" value="GAI82538.1"/>
    <property type="molecule type" value="Genomic_DNA"/>
</dbReference>
<accession>X1RPH7</accession>
<dbReference type="InterPro" id="IPR005495">
    <property type="entry name" value="LptG/LptF_permease"/>
</dbReference>
<evidence type="ECO:0000313" key="7">
    <source>
        <dbReference type="EMBL" id="GAI82538.1"/>
    </source>
</evidence>
<gene>
    <name evidence="7" type="ORF">S12H4_17008</name>
</gene>
<evidence type="ECO:0000256" key="2">
    <source>
        <dbReference type="ARBA" id="ARBA00022475"/>
    </source>
</evidence>
<protein>
    <recommendedName>
        <fullName evidence="8">LptF/LptG family permease</fullName>
    </recommendedName>
</protein>
<feature type="transmembrane region" description="Helical" evidence="6">
    <location>
        <begin position="84"/>
        <end position="101"/>
    </location>
</feature>
<keyword evidence="4 6" id="KW-1133">Transmembrane helix</keyword>
<proteinExistence type="predicted"/>
<keyword evidence="5 6" id="KW-0472">Membrane</keyword>
<dbReference type="AlphaFoldDB" id="X1RPH7"/>
<reference evidence="7" key="1">
    <citation type="journal article" date="2014" name="Front. Microbiol.">
        <title>High frequency of phylogenetically diverse reductive dehalogenase-homologous genes in deep subseafloor sedimentary metagenomes.</title>
        <authorList>
            <person name="Kawai M."/>
            <person name="Futagami T."/>
            <person name="Toyoda A."/>
            <person name="Takaki Y."/>
            <person name="Nishi S."/>
            <person name="Hori S."/>
            <person name="Arai W."/>
            <person name="Tsubouchi T."/>
            <person name="Morono Y."/>
            <person name="Uchiyama I."/>
            <person name="Ito T."/>
            <person name="Fujiyama A."/>
            <person name="Inagaki F."/>
            <person name="Takami H."/>
        </authorList>
    </citation>
    <scope>NUCLEOTIDE SEQUENCE</scope>
    <source>
        <strain evidence="7">Expedition CK06-06</strain>
    </source>
</reference>
<name>X1RPH7_9ZZZZ</name>
<comment type="caution">
    <text evidence="7">The sequence shown here is derived from an EMBL/GenBank/DDBJ whole genome shotgun (WGS) entry which is preliminary data.</text>
</comment>
<evidence type="ECO:0008006" key="8">
    <source>
        <dbReference type="Google" id="ProtNLM"/>
    </source>
</evidence>
<keyword evidence="3 6" id="KW-0812">Transmembrane</keyword>
<dbReference type="GO" id="GO:0015920">
    <property type="term" value="P:lipopolysaccharide transport"/>
    <property type="evidence" value="ECO:0007669"/>
    <property type="project" value="TreeGrafter"/>
</dbReference>
<feature type="non-terminal residue" evidence="7">
    <location>
        <position position="1"/>
    </location>
</feature>